<evidence type="ECO:0000313" key="4">
    <source>
        <dbReference type="Proteomes" id="UP000231823"/>
    </source>
</evidence>
<dbReference type="OrthoDB" id="389387at2"/>
<feature type="coiled-coil region" evidence="1">
    <location>
        <begin position="263"/>
        <end position="295"/>
    </location>
</feature>
<proteinExistence type="predicted"/>
<evidence type="ECO:0000256" key="2">
    <source>
        <dbReference type="SAM" id="MobiDB-lite"/>
    </source>
</evidence>
<keyword evidence="1" id="KW-0175">Coiled coil</keyword>
<feature type="compositionally biased region" description="Low complexity" evidence="2">
    <location>
        <begin position="205"/>
        <end position="217"/>
    </location>
</feature>
<dbReference type="EMBL" id="CP025057">
    <property type="protein sequence ID" value="AUB31426.1"/>
    <property type="molecule type" value="Genomic_DNA"/>
</dbReference>
<gene>
    <name evidence="3" type="ORF">SFLOR_v1c03690</name>
</gene>
<feature type="coiled-coil region" evidence="1">
    <location>
        <begin position="156"/>
        <end position="183"/>
    </location>
</feature>
<name>A0A2K8SD96_9MOLU</name>
<reference evidence="3 4" key="1">
    <citation type="submission" date="2017-12" db="EMBL/GenBank/DDBJ databases">
        <title>Complete genome sequence of Spiroplasma floricola 23-6 (ATCC 29989).</title>
        <authorList>
            <person name="Tsai Y.-M."/>
            <person name="Wu P.-S."/>
            <person name="Lo W.-S."/>
            <person name="Kuo C.-H."/>
        </authorList>
    </citation>
    <scope>NUCLEOTIDE SEQUENCE [LARGE SCALE GENOMIC DNA]</scope>
    <source>
        <strain evidence="3 4">23-6</strain>
    </source>
</reference>
<dbReference type="RefSeq" id="WP_100916413.1">
    <property type="nucleotide sequence ID" value="NZ_CP025057.1"/>
</dbReference>
<feature type="region of interest" description="Disordered" evidence="2">
    <location>
        <begin position="205"/>
        <end position="225"/>
    </location>
</feature>
<accession>A0A2K8SD96</accession>
<keyword evidence="4" id="KW-1185">Reference proteome</keyword>
<protein>
    <submittedName>
        <fullName evidence="3">Uncharacterized protein</fullName>
    </submittedName>
</protein>
<dbReference type="Proteomes" id="UP000231823">
    <property type="component" value="Chromosome"/>
</dbReference>
<evidence type="ECO:0000256" key="1">
    <source>
        <dbReference type="SAM" id="Coils"/>
    </source>
</evidence>
<dbReference type="KEGG" id="sfz:SFLOR_v1c03690"/>
<evidence type="ECO:0000313" key="3">
    <source>
        <dbReference type="EMBL" id="AUB31426.1"/>
    </source>
</evidence>
<organism evidence="3 4">
    <name type="scientific">Spiroplasma floricola 23-6</name>
    <dbReference type="NCBI Taxonomy" id="1336749"/>
    <lineage>
        <taxon>Bacteria</taxon>
        <taxon>Bacillati</taxon>
        <taxon>Mycoplasmatota</taxon>
        <taxon>Mollicutes</taxon>
        <taxon>Entomoplasmatales</taxon>
        <taxon>Spiroplasmataceae</taxon>
        <taxon>Spiroplasma</taxon>
    </lineage>
</organism>
<dbReference type="AlphaFoldDB" id="A0A2K8SD96"/>
<sequence>MSEKIKVLKIKKSLQDEIEETTLDFPSKGIWYEENSNESISLDFDKTISFKENKTSKIDLVQNANSHFFTPNNQTNLNFNKSDIENKTFESINLVDKMIKPKNSNIRKEIINMRILSYEKEQKDKEFLLNKLNVDLKPHNNFKNYNLAKKENNFKYIDSKIVNNSLEAKINNLEKQIFSINKQLLKNSENKNEFEVSKILKQLKNQSSTNSNLNSSSDSKEKFEKKGFNKSVLEPVIKIGSQKTNEPRFNSNYVKTFEKVKEIKSNDKNLINAKEKNQNKELENKEKNINMEKNITVKFNDKSHKQNNDKSLMNQINKKTLYNEMNTEELKTFIKKENNNYSIPVVNNLDYTLANTIDDLEKAIRNLELEKKKIKEIFFDETGETTELLESLQRNAKRNKKSSSLNTSIDFDSFENWYDNSNDVKKLAKLAKKENKKMKK</sequence>